<protein>
    <submittedName>
        <fullName evidence="6">Uncharacterized protein</fullName>
    </submittedName>
</protein>
<evidence type="ECO:0000256" key="4">
    <source>
        <dbReference type="ARBA" id="ARBA00023180"/>
    </source>
</evidence>
<feature type="transmembrane region" description="Helical" evidence="5">
    <location>
        <begin position="360"/>
        <end position="385"/>
    </location>
</feature>
<keyword evidence="4" id="KW-0325">Glycoprotein</keyword>
<keyword evidence="7" id="KW-1185">Reference proteome</keyword>
<reference evidence="6 7" key="1">
    <citation type="journal article" date="2021" name="Hortic Res">
        <title>Chromosome-scale assembly of the Dendrobium chrysotoxum genome enhances the understanding of orchid evolution.</title>
        <authorList>
            <person name="Zhang Y."/>
            <person name="Zhang G.Q."/>
            <person name="Zhang D."/>
            <person name="Liu X.D."/>
            <person name="Xu X.Y."/>
            <person name="Sun W.H."/>
            <person name="Yu X."/>
            <person name="Zhu X."/>
            <person name="Wang Z.W."/>
            <person name="Zhao X."/>
            <person name="Zhong W.Y."/>
            <person name="Chen H."/>
            <person name="Yin W.L."/>
            <person name="Huang T."/>
            <person name="Niu S.C."/>
            <person name="Liu Z.J."/>
        </authorList>
    </citation>
    <scope>NUCLEOTIDE SEQUENCE [LARGE SCALE GENOMIC DNA]</scope>
    <source>
        <strain evidence="6">Lindl</strain>
    </source>
</reference>
<name>A0AAV7HK40_DENCH</name>
<evidence type="ECO:0000313" key="7">
    <source>
        <dbReference type="Proteomes" id="UP000775213"/>
    </source>
</evidence>
<comment type="caution">
    <text evidence="6">The sequence shown here is derived from an EMBL/GenBank/DDBJ whole genome shotgun (WGS) entry which is preliminary data.</text>
</comment>
<sequence>MSFGNSLADTGNFLITGAVAFPYVGHLPYGITYFHHPTGRFSDGRLVVDFIAESQGLPLLPPYLASHENFRQGANFAVAGATALDPAFFQEIGIGGNLWTNYSLSTQLRWFDELKPSLCKTPQECSEYFKKSLFLVGEIGGNDYNFPLVAGKSLAEVTSFVPKVVQTIAEAIERLTERGAVNLLVPGNLPIGCSTLYLTLFATFEKEDYDDRNWCLKKLNNFARYHNELLKSAIEQLRRKHPEARIIYADYYGALLRFAHSPRHFGFYSGTQEACCGSGGLYNFNLTAPCGSVGSHLCKDPSTYVSWDGIHLTEAAYRQIAIGLFRLGQLLYCFLKQFYNTNFNLKNLSLRKNIMYLSSLLPLLISIAAMKLTLLSFIIISFFHFSHSSPKKFTSIFSFGNSLADTGNFLISGAAAFPYVGHLPYGITYFHHPTGRFSDGRLVVDFIAESQGLPLLPPYLASHENFRQGANFAVAGATALDPAFFQEIGIGGNLWTNYSLSTQLRWFDELKPSLCKTPQECSEYFKKSLFLVGEIGGNDYNFPLVAGKSLAEVTSFVPKVVQTIAEAIERLTERGAVNLLVPGNFPIGCLPLYLTLFATKEKEDYDDQNWCLKKLNNFARYHNELLKSAIEQLRKKNPEARIIYADYYGALLRFTHSPRHFGFYRTLKACCGSGGLYNFNLTAPCGSVGSHVCKDPSTYISWDGIHLTEAAYRHIAIGLLDGSFTDLPLII</sequence>
<organism evidence="6 7">
    <name type="scientific">Dendrobium chrysotoxum</name>
    <name type="common">Orchid</name>
    <dbReference type="NCBI Taxonomy" id="161865"/>
    <lineage>
        <taxon>Eukaryota</taxon>
        <taxon>Viridiplantae</taxon>
        <taxon>Streptophyta</taxon>
        <taxon>Embryophyta</taxon>
        <taxon>Tracheophyta</taxon>
        <taxon>Spermatophyta</taxon>
        <taxon>Magnoliopsida</taxon>
        <taxon>Liliopsida</taxon>
        <taxon>Asparagales</taxon>
        <taxon>Orchidaceae</taxon>
        <taxon>Epidendroideae</taxon>
        <taxon>Malaxideae</taxon>
        <taxon>Dendrobiinae</taxon>
        <taxon>Dendrobium</taxon>
    </lineage>
</organism>
<dbReference type="InterPro" id="IPR036514">
    <property type="entry name" value="SGNH_hydro_sf"/>
</dbReference>
<keyword evidence="5" id="KW-0812">Transmembrane</keyword>
<accession>A0AAV7HK40</accession>
<dbReference type="CDD" id="cd01837">
    <property type="entry name" value="SGNH_plant_lipase_like"/>
    <property type="match status" value="2"/>
</dbReference>
<gene>
    <name evidence="6" type="ORF">IEQ34_002996</name>
</gene>
<keyword evidence="2" id="KW-0732">Signal</keyword>
<dbReference type="SUPFAM" id="SSF52266">
    <property type="entry name" value="SGNH hydrolase"/>
    <property type="match status" value="2"/>
</dbReference>
<dbReference type="InterPro" id="IPR001087">
    <property type="entry name" value="GDSL"/>
</dbReference>
<dbReference type="GO" id="GO:0016788">
    <property type="term" value="F:hydrolase activity, acting on ester bonds"/>
    <property type="evidence" value="ECO:0007669"/>
    <property type="project" value="InterPro"/>
</dbReference>
<evidence type="ECO:0000313" key="6">
    <source>
        <dbReference type="EMBL" id="KAH0467963.1"/>
    </source>
</evidence>
<proteinExistence type="inferred from homology"/>
<dbReference type="AlphaFoldDB" id="A0AAV7HK40"/>
<dbReference type="Gene3D" id="3.40.50.1110">
    <property type="entry name" value="SGNH hydrolase"/>
    <property type="match status" value="2"/>
</dbReference>
<dbReference type="InterPro" id="IPR035669">
    <property type="entry name" value="SGNH_plant_lipase-like"/>
</dbReference>
<evidence type="ECO:0000256" key="5">
    <source>
        <dbReference type="SAM" id="Phobius"/>
    </source>
</evidence>
<dbReference type="PANTHER" id="PTHR22835">
    <property type="entry name" value="ZINC FINGER FYVE DOMAIN CONTAINING PROTEIN"/>
    <property type="match status" value="1"/>
</dbReference>
<evidence type="ECO:0000256" key="3">
    <source>
        <dbReference type="ARBA" id="ARBA00022801"/>
    </source>
</evidence>
<dbReference type="FunFam" id="3.40.50.1110:FF:000003">
    <property type="entry name" value="GDSL esterase/lipase APG"/>
    <property type="match status" value="2"/>
</dbReference>
<keyword evidence="5" id="KW-0472">Membrane</keyword>
<evidence type="ECO:0000256" key="2">
    <source>
        <dbReference type="ARBA" id="ARBA00022729"/>
    </source>
</evidence>
<dbReference type="Pfam" id="PF00657">
    <property type="entry name" value="Lipase_GDSL"/>
    <property type="match status" value="2"/>
</dbReference>
<keyword evidence="5" id="KW-1133">Transmembrane helix</keyword>
<comment type="similarity">
    <text evidence="1">Belongs to the 'GDSL' lipolytic enzyme family.</text>
</comment>
<dbReference type="PANTHER" id="PTHR22835:SF659">
    <property type="entry name" value="GDSL LIPASE_ACYLHYDROLASE, PUTATIVE (AFU_ORTHOLOGUE AFUA_2G00510)-RELATED"/>
    <property type="match status" value="1"/>
</dbReference>
<dbReference type="Proteomes" id="UP000775213">
    <property type="component" value="Unassembled WGS sequence"/>
</dbReference>
<keyword evidence="3" id="KW-0378">Hydrolase</keyword>
<evidence type="ECO:0000256" key="1">
    <source>
        <dbReference type="ARBA" id="ARBA00008668"/>
    </source>
</evidence>
<dbReference type="EMBL" id="JAGFBR010000004">
    <property type="protein sequence ID" value="KAH0467963.1"/>
    <property type="molecule type" value="Genomic_DNA"/>
</dbReference>